<feature type="non-terminal residue" evidence="1">
    <location>
        <position position="79"/>
    </location>
</feature>
<dbReference type="Gene3D" id="2.60.40.10">
    <property type="entry name" value="Immunoglobulins"/>
    <property type="match status" value="1"/>
</dbReference>
<accession>A0A851IV94</accession>
<evidence type="ECO:0000313" key="1">
    <source>
        <dbReference type="EMBL" id="NXB70889.1"/>
    </source>
</evidence>
<protein>
    <submittedName>
        <fullName evidence="1">I12R2 protein</fullName>
    </submittedName>
</protein>
<dbReference type="SUPFAM" id="SSF49265">
    <property type="entry name" value="Fibronectin type III"/>
    <property type="match status" value="1"/>
</dbReference>
<dbReference type="Proteomes" id="UP000660704">
    <property type="component" value="Unassembled WGS sequence"/>
</dbReference>
<name>A0A851IV94_9PASS</name>
<evidence type="ECO:0000313" key="2">
    <source>
        <dbReference type="Proteomes" id="UP000660704"/>
    </source>
</evidence>
<dbReference type="InterPro" id="IPR013783">
    <property type="entry name" value="Ig-like_fold"/>
</dbReference>
<gene>
    <name evidence="1" type="primary">Il12rb2</name>
    <name evidence="1" type="ORF">DONATR_R01402</name>
</gene>
<dbReference type="EMBL" id="WBMY01002462">
    <property type="protein sequence ID" value="NXB70889.1"/>
    <property type="molecule type" value="Genomic_DNA"/>
</dbReference>
<sequence>GGSVSKTFLVTTYGKHTFTCKIIDKDRREKVVCGIDIRCGNPPDEPRNVSCIQNGTRGRPTCTWDKGRLTYLHTAYGIQ</sequence>
<proteinExistence type="predicted"/>
<comment type="caution">
    <text evidence="1">The sequence shown here is derived from an EMBL/GenBank/DDBJ whole genome shotgun (WGS) entry which is preliminary data.</text>
</comment>
<feature type="non-terminal residue" evidence="1">
    <location>
        <position position="1"/>
    </location>
</feature>
<keyword evidence="2" id="KW-1185">Reference proteome</keyword>
<reference evidence="1" key="1">
    <citation type="submission" date="2019-09" db="EMBL/GenBank/DDBJ databases">
        <title>Bird 10,000 Genomes (B10K) Project - Family phase.</title>
        <authorList>
            <person name="Zhang G."/>
        </authorList>
    </citation>
    <scope>NUCLEOTIDE SEQUENCE</scope>
    <source>
        <strain evidence="1">B10K-DU-001-63</strain>
        <tissue evidence="1">Muscle</tissue>
    </source>
</reference>
<dbReference type="InterPro" id="IPR036116">
    <property type="entry name" value="FN3_sf"/>
</dbReference>
<dbReference type="AlphaFoldDB" id="A0A851IV94"/>
<organism evidence="1 2">
    <name type="scientific">Donacobius atricapilla</name>
    <dbReference type="NCBI Taxonomy" id="237420"/>
    <lineage>
        <taxon>Eukaryota</taxon>
        <taxon>Metazoa</taxon>
        <taxon>Chordata</taxon>
        <taxon>Craniata</taxon>
        <taxon>Vertebrata</taxon>
        <taxon>Euteleostomi</taxon>
        <taxon>Archelosauria</taxon>
        <taxon>Archosauria</taxon>
        <taxon>Dinosauria</taxon>
        <taxon>Saurischia</taxon>
        <taxon>Theropoda</taxon>
        <taxon>Coelurosauria</taxon>
        <taxon>Aves</taxon>
        <taxon>Neognathae</taxon>
        <taxon>Neoaves</taxon>
        <taxon>Telluraves</taxon>
        <taxon>Australaves</taxon>
        <taxon>Passeriformes</taxon>
        <taxon>Mimidae</taxon>
        <taxon>Donacobius</taxon>
    </lineage>
</organism>